<feature type="compositionally biased region" description="Polar residues" evidence="2">
    <location>
        <begin position="300"/>
        <end position="348"/>
    </location>
</feature>
<evidence type="ECO:0000256" key="1">
    <source>
        <dbReference type="SAM" id="Coils"/>
    </source>
</evidence>
<accession>A0A8S5N6V7</accession>
<evidence type="ECO:0000256" key="2">
    <source>
        <dbReference type="SAM" id="MobiDB-lite"/>
    </source>
</evidence>
<feature type="compositionally biased region" description="Low complexity" evidence="2">
    <location>
        <begin position="1"/>
        <end position="86"/>
    </location>
</feature>
<feature type="compositionally biased region" description="Low complexity" evidence="2">
    <location>
        <begin position="349"/>
        <end position="395"/>
    </location>
</feature>
<reference evidence="3" key="1">
    <citation type="journal article" date="2021" name="Proc. Natl. Acad. Sci. U.S.A.">
        <title>A Catalog of Tens of Thousands of Viruses from Human Metagenomes Reveals Hidden Associations with Chronic Diseases.</title>
        <authorList>
            <person name="Tisza M.J."/>
            <person name="Buck C.B."/>
        </authorList>
    </citation>
    <scope>NUCLEOTIDE SEQUENCE</scope>
    <source>
        <strain evidence="3">CtiBE32</strain>
    </source>
</reference>
<feature type="region of interest" description="Disordered" evidence="2">
    <location>
        <begin position="1"/>
        <end position="93"/>
    </location>
</feature>
<evidence type="ECO:0000313" key="3">
    <source>
        <dbReference type="EMBL" id="DAD90517.1"/>
    </source>
</evidence>
<dbReference type="EMBL" id="BK015088">
    <property type="protein sequence ID" value="DAD90517.1"/>
    <property type="molecule type" value="Genomic_DNA"/>
</dbReference>
<keyword evidence="1" id="KW-0175">Coiled coil</keyword>
<feature type="coiled-coil region" evidence="1">
    <location>
        <begin position="203"/>
        <end position="263"/>
    </location>
</feature>
<feature type="compositionally biased region" description="Polar residues" evidence="2">
    <location>
        <begin position="401"/>
        <end position="426"/>
    </location>
</feature>
<feature type="region of interest" description="Disordered" evidence="2">
    <location>
        <begin position="299"/>
        <end position="428"/>
    </location>
</feature>
<name>A0A8S5N6V7_9CAUD</name>
<protein>
    <submittedName>
        <fullName evidence="3">Uncharacterized protein</fullName>
    </submittedName>
</protein>
<organism evidence="3">
    <name type="scientific">Myoviridae sp. ctiBE32</name>
    <dbReference type="NCBI Taxonomy" id="2826685"/>
    <lineage>
        <taxon>Viruses</taxon>
        <taxon>Duplodnaviria</taxon>
        <taxon>Heunggongvirae</taxon>
        <taxon>Uroviricota</taxon>
        <taxon>Caudoviricetes</taxon>
    </lineage>
</organism>
<sequence>MAKSNSKTNSSTTSGSSTNGGSQSASTSQTSSSGQSWGGSSSNTTSHTEGGSHSETSTVGGSHSETYGESGSTSQTQGGSNSSTAGKSWASGTVDKNTLANRDKYSKEWQQSPQVQQTYDRLQNTLNNKPGPFQSSYQDKLENLYNSLMGRDPFKYNFNEDPMYRMYRDQYRQQGRTAMQDTMGQAAKLTGGYGSSYAQTAAQQQYQNYLQQLNNVIPELRNQAYQEWKAEGEDLKDKYNLTNTAYNNEYQQYRNNVSDWQQDRSFDQSAYDTERNFDYSKYQSDRNYWNQEYWNERNAEQSNASNTGSTNWANSQQQGWNKSQTDSKNWSHSSTDTKSWSDTNSHTDSTNWANSLSNSATANNSVSNNWSNTTGWSKTNSSTNSSSDSGSGSSTKVATPAKNTYSSTVRSNYGATSADGNHLSTNDLDRFSEMDRDQQFDTLARWAATNKNSYELASLANRNGIKTDTTTFQNLVKKYSNNK</sequence>
<proteinExistence type="predicted"/>